<proteinExistence type="predicted"/>
<feature type="compositionally biased region" description="Low complexity" evidence="1">
    <location>
        <begin position="626"/>
        <end position="636"/>
    </location>
</feature>
<keyword evidence="4" id="KW-1185">Reference proteome</keyword>
<dbReference type="InterPro" id="IPR016024">
    <property type="entry name" value="ARM-type_fold"/>
</dbReference>
<comment type="caution">
    <text evidence="3">The sequence shown here is derived from an EMBL/GenBank/DDBJ whole genome shotgun (WGS) entry which is preliminary data.</text>
</comment>
<feature type="region of interest" description="Disordered" evidence="1">
    <location>
        <begin position="614"/>
        <end position="642"/>
    </location>
</feature>
<name>A0AA88GTC4_NAELO</name>
<dbReference type="GeneID" id="68095714"/>
<evidence type="ECO:0000313" key="3">
    <source>
        <dbReference type="EMBL" id="KAG2385444.1"/>
    </source>
</evidence>
<evidence type="ECO:0000256" key="2">
    <source>
        <dbReference type="SAM" id="Phobius"/>
    </source>
</evidence>
<dbReference type="EMBL" id="PYSW02000018">
    <property type="protein sequence ID" value="KAG2385444.1"/>
    <property type="molecule type" value="Genomic_DNA"/>
</dbReference>
<evidence type="ECO:0000256" key="1">
    <source>
        <dbReference type="SAM" id="MobiDB-lite"/>
    </source>
</evidence>
<reference evidence="3 4" key="1">
    <citation type="journal article" date="2018" name="BMC Genomics">
        <title>The genome of Naegleria lovaniensis, the basis for a comparative approach to unravel pathogenicity factors of the human pathogenic amoeba N. fowleri.</title>
        <authorList>
            <person name="Liechti N."/>
            <person name="Schurch N."/>
            <person name="Bruggmann R."/>
            <person name="Wittwer M."/>
        </authorList>
    </citation>
    <scope>NUCLEOTIDE SEQUENCE [LARGE SCALE GENOMIC DNA]</scope>
    <source>
        <strain evidence="3 4">ATCC 30569</strain>
    </source>
</reference>
<organism evidence="3 4">
    <name type="scientific">Naegleria lovaniensis</name>
    <name type="common">Amoeba</name>
    <dbReference type="NCBI Taxonomy" id="51637"/>
    <lineage>
        <taxon>Eukaryota</taxon>
        <taxon>Discoba</taxon>
        <taxon>Heterolobosea</taxon>
        <taxon>Tetramitia</taxon>
        <taxon>Eutetramitia</taxon>
        <taxon>Vahlkampfiidae</taxon>
        <taxon>Naegleria</taxon>
    </lineage>
</organism>
<gene>
    <name evidence="3" type="ORF">C9374_003259</name>
</gene>
<accession>A0AA88GTC4</accession>
<keyword evidence="2" id="KW-0472">Membrane</keyword>
<dbReference type="SUPFAM" id="SSF48371">
    <property type="entry name" value="ARM repeat"/>
    <property type="match status" value="1"/>
</dbReference>
<protein>
    <submittedName>
        <fullName evidence="3">Uncharacterized protein</fullName>
    </submittedName>
</protein>
<feature type="transmembrane region" description="Helical" evidence="2">
    <location>
        <begin position="504"/>
        <end position="523"/>
    </location>
</feature>
<sequence>MFKRPSAKQQHLHHMMIRLLNPSGLNIHTNKQHLLWLGMNPSSSFRSMGYAFWPKKAAEKMQQERSGKEGANSMNSENVEKITNAYKTNIFEKPLSESEKEKVNQFADENNFPLPQQVEQIFNKVAPMPQEYGKIGQPRVFMRIAGKKPQFFKLAVFAALLLISLQIINHYGTIFLLDDIVKELLNARPDIESIFATHDRGADKIAFHNQYIQEMDEILSFLDKNLESDESLTQYYLKSGVIDKLFELLQKSEHPFILLHSLTTLEKCARYDSKCIEYMVKDKKAIEMLNDKLLKLGYEMMQEKRIPLNKLLNPIVKLLIKLYSENNEWITDKDREFLIFGLQIAQPKYFHKMSLEIVQNLATNQMKRVNSATEEDYTNDEKRASLDKAIVSQDSEFVTSLKFLSENAPNEEVRAELALVLQSFEQSQNAFMNRAKVLNPIDVSPLHKAGLKEVMYRKYEMGPKEAIGNVLYLFMIPFMMGWLRYRWIAHGAPVPFIRWTMYRAASLFFVTDFLLAPIATYLFDPSKSDFARNKIMSISPESVFLGSTLNRILTYGLQLKAFADTYFIAFPYLIKQYESTQFSVIKNSPPANTFRLYIAHQLVQRKKVYGHIPPQQPPVLAKQESSRSSTAAAQQQCHDDDH</sequence>
<keyword evidence="2" id="KW-0812">Transmembrane</keyword>
<dbReference type="Proteomes" id="UP000816034">
    <property type="component" value="Unassembled WGS sequence"/>
</dbReference>
<feature type="transmembrane region" description="Helical" evidence="2">
    <location>
        <begin position="466"/>
        <end position="483"/>
    </location>
</feature>
<evidence type="ECO:0000313" key="4">
    <source>
        <dbReference type="Proteomes" id="UP000816034"/>
    </source>
</evidence>
<dbReference type="RefSeq" id="XP_044549437.1">
    <property type="nucleotide sequence ID" value="XM_044692767.1"/>
</dbReference>
<dbReference type="AlphaFoldDB" id="A0AA88GTC4"/>
<feature type="transmembrane region" description="Helical" evidence="2">
    <location>
        <begin position="151"/>
        <end position="168"/>
    </location>
</feature>
<keyword evidence="2" id="KW-1133">Transmembrane helix</keyword>